<reference evidence="2 3" key="1">
    <citation type="journal article" date="2023" name="Plants (Basel)">
        <title>Bridging the Gap: Combining Genomics and Transcriptomics Approaches to Understand Stylosanthes scabra, an Orphan Legume from the Brazilian Caatinga.</title>
        <authorList>
            <person name="Ferreira-Neto J.R.C."/>
            <person name="da Silva M.D."/>
            <person name="Binneck E."/>
            <person name="de Melo N.F."/>
            <person name="da Silva R.H."/>
            <person name="de Melo A.L.T.M."/>
            <person name="Pandolfi V."/>
            <person name="Bustamante F.O."/>
            <person name="Brasileiro-Vidal A.C."/>
            <person name="Benko-Iseppon A.M."/>
        </authorList>
    </citation>
    <scope>NUCLEOTIDE SEQUENCE [LARGE SCALE GENOMIC DNA]</scope>
    <source>
        <tissue evidence="2">Leaves</tissue>
    </source>
</reference>
<feature type="region of interest" description="Disordered" evidence="1">
    <location>
        <begin position="1"/>
        <end position="34"/>
    </location>
</feature>
<sequence length="91" mass="10169">MHVNNSQGSGCTSRSRSQSSWARTSSRGRRSKVPQWCGYGLRPVLKWSGTELNPNKPFYGCRKYNTCGQTWCGFFVWADDGEEDEGIAGKA</sequence>
<dbReference type="Proteomes" id="UP001341840">
    <property type="component" value="Unassembled WGS sequence"/>
</dbReference>
<comment type="caution">
    <text evidence="2">The sequence shown here is derived from an EMBL/GenBank/DDBJ whole genome shotgun (WGS) entry which is preliminary data.</text>
</comment>
<gene>
    <name evidence="2" type="ORF">PIB30_034530</name>
</gene>
<organism evidence="2 3">
    <name type="scientific">Stylosanthes scabra</name>
    <dbReference type="NCBI Taxonomy" id="79078"/>
    <lineage>
        <taxon>Eukaryota</taxon>
        <taxon>Viridiplantae</taxon>
        <taxon>Streptophyta</taxon>
        <taxon>Embryophyta</taxon>
        <taxon>Tracheophyta</taxon>
        <taxon>Spermatophyta</taxon>
        <taxon>Magnoliopsida</taxon>
        <taxon>eudicotyledons</taxon>
        <taxon>Gunneridae</taxon>
        <taxon>Pentapetalae</taxon>
        <taxon>rosids</taxon>
        <taxon>fabids</taxon>
        <taxon>Fabales</taxon>
        <taxon>Fabaceae</taxon>
        <taxon>Papilionoideae</taxon>
        <taxon>50 kb inversion clade</taxon>
        <taxon>dalbergioids sensu lato</taxon>
        <taxon>Dalbergieae</taxon>
        <taxon>Pterocarpus clade</taxon>
        <taxon>Stylosanthes</taxon>
    </lineage>
</organism>
<evidence type="ECO:0000313" key="3">
    <source>
        <dbReference type="Proteomes" id="UP001341840"/>
    </source>
</evidence>
<keyword evidence="3" id="KW-1185">Reference proteome</keyword>
<proteinExistence type="predicted"/>
<accession>A0ABU6RCY5</accession>
<evidence type="ECO:0008006" key="4">
    <source>
        <dbReference type="Google" id="ProtNLM"/>
    </source>
</evidence>
<protein>
    <recommendedName>
        <fullName evidence="4">Zinc finger GRF-type domain-containing protein</fullName>
    </recommendedName>
</protein>
<evidence type="ECO:0000313" key="2">
    <source>
        <dbReference type="EMBL" id="MED6121899.1"/>
    </source>
</evidence>
<feature type="compositionally biased region" description="Low complexity" evidence="1">
    <location>
        <begin position="1"/>
        <end position="25"/>
    </location>
</feature>
<dbReference type="EMBL" id="JASCZI010030369">
    <property type="protein sequence ID" value="MED6121899.1"/>
    <property type="molecule type" value="Genomic_DNA"/>
</dbReference>
<evidence type="ECO:0000256" key="1">
    <source>
        <dbReference type="SAM" id="MobiDB-lite"/>
    </source>
</evidence>
<name>A0ABU6RCY5_9FABA</name>